<protein>
    <submittedName>
        <fullName evidence="3">Uncharacterized protein</fullName>
    </submittedName>
</protein>
<gene>
    <name evidence="3" type="ORF">BSOLF_0816</name>
</gene>
<dbReference type="EMBL" id="PEBX01000044">
    <property type="protein sequence ID" value="PTQ56123.1"/>
    <property type="molecule type" value="Genomic_DNA"/>
</dbReference>
<feature type="region of interest" description="Disordered" evidence="1">
    <location>
        <begin position="50"/>
        <end position="72"/>
    </location>
</feature>
<reference evidence="4" key="1">
    <citation type="journal article" date="2018" name="Sci. Rep.">
        <title>Lignite coal burning seam in the remote Altai Mountains harbors a hydrogen-driven thermophilic microbial community.</title>
        <authorList>
            <person name="Kadnikov V.V."/>
            <person name="Mardanov A.V."/>
            <person name="Ivasenko D.A."/>
            <person name="Antsiferov D.V."/>
            <person name="Beletsky A.V."/>
            <person name="Karnachuk O.V."/>
            <person name="Ravin N.V."/>
        </authorList>
    </citation>
    <scope>NUCLEOTIDE SEQUENCE [LARGE SCALE GENOMIC DNA]</scope>
</reference>
<evidence type="ECO:0000256" key="1">
    <source>
        <dbReference type="SAM" id="MobiDB-lite"/>
    </source>
</evidence>
<evidence type="ECO:0000313" key="3">
    <source>
        <dbReference type="EMBL" id="PTQ56123.1"/>
    </source>
</evidence>
<keyword evidence="2" id="KW-0472">Membrane</keyword>
<organism evidence="3 4">
    <name type="scientific">Candidatus Carbonibacillus altaicus</name>
    <dbReference type="NCBI Taxonomy" id="2163959"/>
    <lineage>
        <taxon>Bacteria</taxon>
        <taxon>Bacillati</taxon>
        <taxon>Bacillota</taxon>
        <taxon>Bacilli</taxon>
        <taxon>Bacillales</taxon>
        <taxon>Candidatus Carbonibacillus</taxon>
    </lineage>
</organism>
<evidence type="ECO:0000313" key="4">
    <source>
        <dbReference type="Proteomes" id="UP000244338"/>
    </source>
</evidence>
<sequence length="72" mass="7763">MTITLFIAAALLLLLFAGSPKLRRYAAYGFLGLAVVNMIFLGLTISVGSKTEQGSGKATVVQEHKVHENQKE</sequence>
<proteinExistence type="predicted"/>
<dbReference type="Proteomes" id="UP000244338">
    <property type="component" value="Unassembled WGS sequence"/>
</dbReference>
<keyword evidence="2" id="KW-0812">Transmembrane</keyword>
<dbReference type="AlphaFoldDB" id="A0A2R6Y0C1"/>
<comment type="caution">
    <text evidence="3">The sequence shown here is derived from an EMBL/GenBank/DDBJ whole genome shotgun (WGS) entry which is preliminary data.</text>
</comment>
<evidence type="ECO:0000256" key="2">
    <source>
        <dbReference type="SAM" id="Phobius"/>
    </source>
</evidence>
<feature type="compositionally biased region" description="Basic and acidic residues" evidence="1">
    <location>
        <begin position="62"/>
        <end position="72"/>
    </location>
</feature>
<name>A0A2R6Y0C1_9BACL</name>
<accession>A0A2R6Y0C1</accession>
<keyword evidence="2" id="KW-1133">Transmembrane helix</keyword>
<feature type="transmembrane region" description="Helical" evidence="2">
    <location>
        <begin position="27"/>
        <end position="47"/>
    </location>
</feature>